<reference evidence="1 2" key="1">
    <citation type="submission" date="2018-06" db="EMBL/GenBank/DDBJ databases">
        <authorList>
            <consortium name="Pathogen Informatics"/>
            <person name="Doyle S."/>
        </authorList>
    </citation>
    <scope>NUCLEOTIDE SEQUENCE [LARGE SCALE GENOMIC DNA]</scope>
    <source>
        <strain evidence="1 2">NCTC10616</strain>
    </source>
</reference>
<protein>
    <submittedName>
        <fullName evidence="1">Uncharacterized protein</fullName>
    </submittedName>
</protein>
<sequence>MTNNVDLTIPAKRYFTLDELCRLLQIEPEGFARWQHDHGVVVGYGGERYTRLDVVKLLKLRSTFAPYPADGESGSDGDPQVTVQEIRDSLKDLLADLDKELG</sequence>
<dbReference type="AlphaFoldDB" id="A0A378VIP3"/>
<proteinExistence type="predicted"/>
<dbReference type="Proteomes" id="UP000254193">
    <property type="component" value="Unassembled WGS sequence"/>
</dbReference>
<dbReference type="EMBL" id="UGRO01000002">
    <property type="protein sequence ID" value="SUA16736.1"/>
    <property type="molecule type" value="Genomic_DNA"/>
</dbReference>
<accession>A0A378VIP3</accession>
<dbReference type="GeneID" id="61223740"/>
<evidence type="ECO:0000313" key="2">
    <source>
        <dbReference type="Proteomes" id="UP000254193"/>
    </source>
</evidence>
<evidence type="ECO:0000313" key="1">
    <source>
        <dbReference type="EMBL" id="SUA16736.1"/>
    </source>
</evidence>
<dbReference type="RefSeq" id="WP_096107462.1">
    <property type="nucleotide sequence ID" value="NZ_CAUJPR010000006.1"/>
</dbReference>
<gene>
    <name evidence="1" type="ORF">NCTC10616_00380</name>
</gene>
<keyword evidence="2" id="KW-1185">Reference proteome</keyword>
<name>A0A378VIP3_NEILA</name>
<organism evidence="1 2">
    <name type="scientific">Neisseria lactamica</name>
    <dbReference type="NCBI Taxonomy" id="486"/>
    <lineage>
        <taxon>Bacteria</taxon>
        <taxon>Pseudomonadati</taxon>
        <taxon>Pseudomonadota</taxon>
        <taxon>Betaproteobacteria</taxon>
        <taxon>Neisseriales</taxon>
        <taxon>Neisseriaceae</taxon>
        <taxon>Neisseria</taxon>
    </lineage>
</organism>